<dbReference type="Gene3D" id="1.25.10.30">
    <property type="entry name" value="IP3 receptor type 1 binding core, RIH domain"/>
    <property type="match status" value="1"/>
</dbReference>
<dbReference type="Proteomes" id="UP001162156">
    <property type="component" value="Unassembled WGS sequence"/>
</dbReference>
<dbReference type="InterPro" id="IPR015925">
    <property type="entry name" value="Ryanodine_IP3_receptor"/>
</dbReference>
<dbReference type="PANTHER" id="PTHR13715:SF102">
    <property type="entry name" value="INOSITOL 1,4,5-TRISPHOSPHATE RECEPTOR"/>
    <property type="match status" value="1"/>
</dbReference>
<dbReference type="PRINTS" id="PR00779">
    <property type="entry name" value="INSP3RECEPTR"/>
</dbReference>
<keyword evidence="2" id="KW-0813">Transport</keyword>
<dbReference type="GO" id="GO:0016529">
    <property type="term" value="C:sarcoplasmic reticulum"/>
    <property type="evidence" value="ECO:0007669"/>
    <property type="project" value="TreeGrafter"/>
</dbReference>
<proteinExistence type="inferred from homology"/>
<keyword evidence="1" id="KW-0677">Repeat</keyword>
<dbReference type="Pfam" id="PF02815">
    <property type="entry name" value="MIR"/>
    <property type="match status" value="1"/>
</dbReference>
<comment type="function">
    <text evidence="2">Receptor for inositol 1,4,5-trisphosphate, a second messenger that mediates the release of intracellular calcium.</text>
</comment>
<name>A0AAV8XDD4_9CUCU</name>
<feature type="domain" description="MIR" evidence="4">
    <location>
        <begin position="28"/>
        <end position="142"/>
    </location>
</feature>
<keyword evidence="2" id="KW-0256">Endoplasmic reticulum</keyword>
<keyword evidence="2" id="KW-0406">Ion transport</keyword>
<dbReference type="InterPro" id="IPR036300">
    <property type="entry name" value="MIR_dom_sf"/>
</dbReference>
<reference evidence="5" key="1">
    <citation type="journal article" date="2023" name="Insect Mol. Biol.">
        <title>Genome sequencing provides insights into the evolution of gene families encoding plant cell wall-degrading enzymes in longhorned beetles.</title>
        <authorList>
            <person name="Shin N.R."/>
            <person name="Okamura Y."/>
            <person name="Kirsch R."/>
            <person name="Pauchet Y."/>
        </authorList>
    </citation>
    <scope>NUCLEOTIDE SEQUENCE</scope>
    <source>
        <strain evidence="5">RBIC_L_NR</strain>
    </source>
</reference>
<dbReference type="GO" id="GO:0051209">
    <property type="term" value="P:release of sequestered calcium ion into cytosol"/>
    <property type="evidence" value="ECO:0007669"/>
    <property type="project" value="UniProtKB-UniRule"/>
</dbReference>
<dbReference type="InterPro" id="IPR000493">
    <property type="entry name" value="InsP3_rcpt"/>
</dbReference>
<comment type="domain">
    <text evidence="2">The receptor contains a calcium channel in its C-terminal extremity. Its large N-terminal cytoplasmic region has the ligand-binding site in the N-terminus and modulatory sites in the middle portion immediately upstream of the channel region.</text>
</comment>
<dbReference type="GO" id="GO:0035091">
    <property type="term" value="F:phosphatidylinositol binding"/>
    <property type="evidence" value="ECO:0007669"/>
    <property type="project" value="TreeGrafter"/>
</dbReference>
<comment type="similarity">
    <text evidence="2">Belongs to the InsP3 receptor family.</text>
</comment>
<keyword evidence="2" id="KW-0107">Calcium channel</keyword>
<keyword evidence="2" id="KW-1071">Ligand-gated ion channel</keyword>
<dbReference type="GO" id="GO:0005789">
    <property type="term" value="C:endoplasmic reticulum membrane"/>
    <property type="evidence" value="ECO:0007669"/>
    <property type="project" value="UniProtKB-SubCell"/>
</dbReference>
<dbReference type="InterPro" id="IPR016093">
    <property type="entry name" value="MIR_motif"/>
</dbReference>
<feature type="compositionally biased region" description="Polar residues" evidence="3">
    <location>
        <begin position="1"/>
        <end position="18"/>
    </location>
</feature>
<dbReference type="GO" id="GO:0005220">
    <property type="term" value="F:inositol 1,4,5-trisphosphate-gated calcium channel activity"/>
    <property type="evidence" value="ECO:0007669"/>
    <property type="project" value="UniProtKB-UniRule"/>
</dbReference>
<keyword evidence="2" id="KW-0106">Calcium</keyword>
<keyword evidence="6" id="KW-1185">Reference proteome</keyword>
<evidence type="ECO:0000259" key="4">
    <source>
        <dbReference type="Pfam" id="PF02815"/>
    </source>
</evidence>
<dbReference type="GO" id="GO:0070679">
    <property type="term" value="F:inositol 1,4,5 trisphosphate binding"/>
    <property type="evidence" value="ECO:0007669"/>
    <property type="project" value="UniProtKB-UniRule"/>
</dbReference>
<keyword evidence="2" id="KW-0675">Receptor</keyword>
<gene>
    <name evidence="5" type="ORF">NQ314_012325</name>
</gene>
<dbReference type="GO" id="GO:0005886">
    <property type="term" value="C:plasma membrane"/>
    <property type="evidence" value="ECO:0007669"/>
    <property type="project" value="TreeGrafter"/>
</dbReference>
<keyword evidence="2" id="KW-0109">Calcium transport</keyword>
<dbReference type="GO" id="GO:0030667">
    <property type="term" value="C:secretory granule membrane"/>
    <property type="evidence" value="ECO:0007669"/>
    <property type="project" value="TreeGrafter"/>
</dbReference>
<comment type="subcellular location">
    <subcellularLocation>
        <location evidence="2">Endoplasmic reticulum membrane</location>
        <topology evidence="2">Multi-pass membrane protein</topology>
    </subcellularLocation>
</comment>
<evidence type="ECO:0000256" key="1">
    <source>
        <dbReference type="ARBA" id="ARBA00022737"/>
    </source>
</evidence>
<dbReference type="Gene3D" id="2.80.10.50">
    <property type="match status" value="1"/>
</dbReference>
<dbReference type="SUPFAM" id="SSF82109">
    <property type="entry name" value="MIR domain"/>
    <property type="match status" value="1"/>
</dbReference>
<comment type="caution">
    <text evidence="5">The sequence shown here is derived from an EMBL/GenBank/DDBJ whole genome shotgun (WGS) entry which is preliminary data.</text>
</comment>
<evidence type="ECO:0000256" key="3">
    <source>
        <dbReference type="SAM" id="MobiDB-lite"/>
    </source>
</evidence>
<keyword evidence="2" id="KW-0472">Membrane</keyword>
<dbReference type="PANTHER" id="PTHR13715">
    <property type="entry name" value="RYANODINE RECEPTOR AND IP3 RECEPTOR"/>
    <property type="match status" value="1"/>
</dbReference>
<evidence type="ECO:0000313" key="5">
    <source>
        <dbReference type="EMBL" id="KAJ8936463.1"/>
    </source>
</evidence>
<dbReference type="GO" id="GO:0005509">
    <property type="term" value="F:calcium ion binding"/>
    <property type="evidence" value="ECO:0007669"/>
    <property type="project" value="TreeGrafter"/>
</dbReference>
<feature type="region of interest" description="Disordered" evidence="3">
    <location>
        <begin position="1"/>
        <end position="20"/>
    </location>
</feature>
<sequence>MSNKCYSFMGSGSSSTRPLSRRSWPLGLSFRFKHLATGQYLAAEVDADNDQKSSEGDSSDTAYRLVPVGLFNEIATLFDLDPTSLTRGDSLVPQSSYVRLRHFYTNSWVHSTSVPIDKDEERPVMSKVGCAVTKEDKEAFALISVSPVEVRDLDFANDACKLLSALSVKLEKGTISHNERRYS</sequence>
<dbReference type="EMBL" id="JANEYF010003410">
    <property type="protein sequence ID" value="KAJ8936463.1"/>
    <property type="molecule type" value="Genomic_DNA"/>
</dbReference>
<dbReference type="AlphaFoldDB" id="A0AAV8XDD4"/>
<comment type="subunit">
    <text evidence="2">Homotetramer.</text>
</comment>
<evidence type="ECO:0000313" key="6">
    <source>
        <dbReference type="Proteomes" id="UP001162156"/>
    </source>
</evidence>
<protein>
    <recommendedName>
        <fullName evidence="2">Inositol 1,4,5-trisphosphate receptor</fullName>
    </recommendedName>
</protein>
<keyword evidence="2" id="KW-0407">Ion channel</keyword>
<organism evidence="5 6">
    <name type="scientific">Rhamnusium bicolor</name>
    <dbReference type="NCBI Taxonomy" id="1586634"/>
    <lineage>
        <taxon>Eukaryota</taxon>
        <taxon>Metazoa</taxon>
        <taxon>Ecdysozoa</taxon>
        <taxon>Arthropoda</taxon>
        <taxon>Hexapoda</taxon>
        <taxon>Insecta</taxon>
        <taxon>Pterygota</taxon>
        <taxon>Neoptera</taxon>
        <taxon>Endopterygota</taxon>
        <taxon>Coleoptera</taxon>
        <taxon>Polyphaga</taxon>
        <taxon>Cucujiformia</taxon>
        <taxon>Chrysomeloidea</taxon>
        <taxon>Cerambycidae</taxon>
        <taxon>Lepturinae</taxon>
        <taxon>Rhagiini</taxon>
        <taxon>Rhamnusium</taxon>
    </lineage>
</organism>
<accession>A0AAV8XDD4</accession>
<evidence type="ECO:0000256" key="2">
    <source>
        <dbReference type="RuleBase" id="RU368044"/>
    </source>
</evidence>